<dbReference type="Pfam" id="PF03602">
    <property type="entry name" value="Cons_hypoth95"/>
    <property type="match status" value="1"/>
</dbReference>
<accession>A0A0P6XTF5</accession>
<dbReference type="PANTHER" id="PTHR43542:SF1">
    <property type="entry name" value="METHYLTRANSFERASE"/>
    <property type="match status" value="1"/>
</dbReference>
<comment type="caution">
    <text evidence="3">The sequence shown here is derived from an EMBL/GenBank/DDBJ whole genome shotgun (WGS) entry which is preliminary data.</text>
</comment>
<dbReference type="PANTHER" id="PTHR43542">
    <property type="entry name" value="METHYLTRANSFERASE"/>
    <property type="match status" value="1"/>
</dbReference>
<evidence type="ECO:0000256" key="1">
    <source>
        <dbReference type="ARBA" id="ARBA00022603"/>
    </source>
</evidence>
<dbReference type="NCBIfam" id="TIGR00095">
    <property type="entry name" value="16S rRNA (guanine(966)-N(2))-methyltransferase RsmD"/>
    <property type="match status" value="1"/>
</dbReference>
<reference evidence="3 4" key="1">
    <citation type="submission" date="2015-07" db="EMBL/GenBank/DDBJ databases">
        <title>Draft genome of Bellilinea caldifistulae DSM 17877.</title>
        <authorList>
            <person name="Hemp J."/>
            <person name="Ward L.M."/>
            <person name="Pace L.A."/>
            <person name="Fischer W.W."/>
        </authorList>
    </citation>
    <scope>NUCLEOTIDE SEQUENCE [LARGE SCALE GENOMIC DNA]</scope>
    <source>
        <strain evidence="3 4">GOMI-1</strain>
    </source>
</reference>
<sequence length="187" mass="21110">MSNPRIISGKAKGIRLQGVPGNITRPITDRVKEALFNIIGSDIENASLLDLFAGTGSVGIEALSRGASFVHFNDIHRLAIAAIRANLERARLKDNAKITQQDAFLLLSTPPHQSFDYIFIAPPQYKNLWKEILTKLDQNINWLADDGWAIVQIDPLEYEKLTLDHLIEVEQRRYGSTLLVFFEKNQK</sequence>
<gene>
    <name evidence="3" type="ORF">AC812_01145</name>
</gene>
<keyword evidence="2" id="KW-0808">Transferase</keyword>
<dbReference type="GO" id="GO:0031167">
    <property type="term" value="P:rRNA methylation"/>
    <property type="evidence" value="ECO:0007669"/>
    <property type="project" value="InterPro"/>
</dbReference>
<dbReference type="GO" id="GO:0008168">
    <property type="term" value="F:methyltransferase activity"/>
    <property type="evidence" value="ECO:0007669"/>
    <property type="project" value="UniProtKB-KW"/>
</dbReference>
<dbReference type="RefSeq" id="WP_061916355.1">
    <property type="nucleotide sequence ID" value="NZ_DF967971.1"/>
</dbReference>
<evidence type="ECO:0000313" key="4">
    <source>
        <dbReference type="Proteomes" id="UP000050514"/>
    </source>
</evidence>
<organism evidence="3 4">
    <name type="scientific">Bellilinea caldifistulae</name>
    <dbReference type="NCBI Taxonomy" id="360411"/>
    <lineage>
        <taxon>Bacteria</taxon>
        <taxon>Bacillati</taxon>
        <taxon>Chloroflexota</taxon>
        <taxon>Anaerolineae</taxon>
        <taxon>Anaerolineales</taxon>
        <taxon>Anaerolineaceae</taxon>
        <taxon>Bellilinea</taxon>
    </lineage>
</organism>
<dbReference type="PIRSF" id="PIRSF004553">
    <property type="entry name" value="CHP00095"/>
    <property type="match status" value="1"/>
</dbReference>
<dbReference type="EMBL" id="LGHJ01000005">
    <property type="protein sequence ID" value="KPL78373.1"/>
    <property type="molecule type" value="Genomic_DNA"/>
</dbReference>
<dbReference type="AlphaFoldDB" id="A0A0P6XTF5"/>
<keyword evidence="4" id="KW-1185">Reference proteome</keyword>
<dbReference type="STRING" id="360411.AC812_01145"/>
<evidence type="ECO:0000256" key="2">
    <source>
        <dbReference type="ARBA" id="ARBA00022679"/>
    </source>
</evidence>
<protein>
    <recommendedName>
        <fullName evidence="5">16S rRNA (Guanine(966)-N(2))-methyltransferase RsmD</fullName>
    </recommendedName>
</protein>
<dbReference type="InterPro" id="IPR004398">
    <property type="entry name" value="RNA_MeTrfase_RsmD"/>
</dbReference>
<dbReference type="CDD" id="cd02440">
    <property type="entry name" value="AdoMet_MTases"/>
    <property type="match status" value="1"/>
</dbReference>
<keyword evidence="1" id="KW-0489">Methyltransferase</keyword>
<dbReference type="Proteomes" id="UP000050514">
    <property type="component" value="Unassembled WGS sequence"/>
</dbReference>
<proteinExistence type="predicted"/>
<dbReference type="Gene3D" id="3.40.50.150">
    <property type="entry name" value="Vaccinia Virus protein VP39"/>
    <property type="match status" value="1"/>
</dbReference>
<evidence type="ECO:0000313" key="3">
    <source>
        <dbReference type="EMBL" id="KPL78373.1"/>
    </source>
</evidence>
<dbReference type="OrthoDB" id="9803017at2"/>
<dbReference type="SUPFAM" id="SSF53335">
    <property type="entry name" value="S-adenosyl-L-methionine-dependent methyltransferases"/>
    <property type="match status" value="1"/>
</dbReference>
<name>A0A0P6XTF5_9CHLR</name>
<dbReference type="PATRIC" id="fig|360411.5.peg.1932"/>
<dbReference type="InterPro" id="IPR029063">
    <property type="entry name" value="SAM-dependent_MTases_sf"/>
</dbReference>
<evidence type="ECO:0008006" key="5">
    <source>
        <dbReference type="Google" id="ProtNLM"/>
    </source>
</evidence>